<evidence type="ECO:0000313" key="2">
    <source>
        <dbReference type="Proteomes" id="UP000245207"/>
    </source>
</evidence>
<dbReference type="GO" id="GO:0017053">
    <property type="term" value="C:transcription repressor complex"/>
    <property type="evidence" value="ECO:0007669"/>
    <property type="project" value="InterPro"/>
</dbReference>
<dbReference type="PANTHER" id="PTHR21689">
    <property type="entry name" value="LIN-9"/>
    <property type="match status" value="1"/>
</dbReference>
<dbReference type="GO" id="GO:0006351">
    <property type="term" value="P:DNA-templated transcription"/>
    <property type="evidence" value="ECO:0007669"/>
    <property type="project" value="InterPro"/>
</dbReference>
<dbReference type="STRING" id="35608.A0A2U1KDZ4"/>
<dbReference type="GO" id="GO:0051726">
    <property type="term" value="P:regulation of cell cycle"/>
    <property type="evidence" value="ECO:0007669"/>
    <property type="project" value="TreeGrafter"/>
</dbReference>
<comment type="caution">
    <text evidence="1">The sequence shown here is derived from an EMBL/GenBank/DDBJ whole genome shotgun (WGS) entry which is preliminary data.</text>
</comment>
<accession>A0A2U1KDZ4</accession>
<dbReference type="GO" id="GO:0006357">
    <property type="term" value="P:regulation of transcription by RNA polymerase II"/>
    <property type="evidence" value="ECO:0007669"/>
    <property type="project" value="TreeGrafter"/>
</dbReference>
<keyword evidence="2" id="KW-1185">Reference proteome</keyword>
<protein>
    <submittedName>
        <fullName evidence="1">Uncharacterized protein</fullName>
    </submittedName>
</protein>
<gene>
    <name evidence="1" type="ORF">CTI12_AA614940</name>
</gene>
<dbReference type="InterPro" id="IPR010561">
    <property type="entry name" value="LIN-9/ALY1"/>
</dbReference>
<name>A0A2U1KDZ4_ARTAN</name>
<evidence type="ECO:0000313" key="1">
    <source>
        <dbReference type="EMBL" id="PWA34987.1"/>
    </source>
</evidence>
<dbReference type="EMBL" id="PKPP01020958">
    <property type="protein sequence ID" value="PWA34987.1"/>
    <property type="molecule type" value="Genomic_DNA"/>
</dbReference>
<sequence length="143" mass="16116">MALEIHDGSMLTAARDKCRIQFDRPKLGVAFVKDVDCMPLNLLDNMHEALRRESMALPGRNEPTQVIPPLKVFISRKLKNIAAAKYKNAGTRWNPRDSFLSIHPVDKSAALTYIDDRGNWHKTSKGAPEQDNVTKQASMELVM</sequence>
<dbReference type="Proteomes" id="UP000245207">
    <property type="component" value="Unassembled WGS sequence"/>
</dbReference>
<organism evidence="1 2">
    <name type="scientific">Artemisia annua</name>
    <name type="common">Sweet wormwood</name>
    <dbReference type="NCBI Taxonomy" id="35608"/>
    <lineage>
        <taxon>Eukaryota</taxon>
        <taxon>Viridiplantae</taxon>
        <taxon>Streptophyta</taxon>
        <taxon>Embryophyta</taxon>
        <taxon>Tracheophyta</taxon>
        <taxon>Spermatophyta</taxon>
        <taxon>Magnoliopsida</taxon>
        <taxon>eudicotyledons</taxon>
        <taxon>Gunneridae</taxon>
        <taxon>Pentapetalae</taxon>
        <taxon>asterids</taxon>
        <taxon>campanulids</taxon>
        <taxon>Asterales</taxon>
        <taxon>Asteraceae</taxon>
        <taxon>Asteroideae</taxon>
        <taxon>Anthemideae</taxon>
        <taxon>Artemisiinae</taxon>
        <taxon>Artemisia</taxon>
    </lineage>
</organism>
<dbReference type="OrthoDB" id="2339771at2759"/>
<reference evidence="1 2" key="1">
    <citation type="journal article" date="2018" name="Mol. Plant">
        <title>The genome of Artemisia annua provides insight into the evolution of Asteraceae family and artemisinin biosynthesis.</title>
        <authorList>
            <person name="Shen Q."/>
            <person name="Zhang L."/>
            <person name="Liao Z."/>
            <person name="Wang S."/>
            <person name="Yan T."/>
            <person name="Shi P."/>
            <person name="Liu M."/>
            <person name="Fu X."/>
            <person name="Pan Q."/>
            <person name="Wang Y."/>
            <person name="Lv Z."/>
            <person name="Lu X."/>
            <person name="Zhang F."/>
            <person name="Jiang W."/>
            <person name="Ma Y."/>
            <person name="Chen M."/>
            <person name="Hao X."/>
            <person name="Li L."/>
            <person name="Tang Y."/>
            <person name="Lv G."/>
            <person name="Zhou Y."/>
            <person name="Sun X."/>
            <person name="Brodelius P.E."/>
            <person name="Rose J.K.C."/>
            <person name="Tang K."/>
        </authorList>
    </citation>
    <scope>NUCLEOTIDE SEQUENCE [LARGE SCALE GENOMIC DNA]</scope>
    <source>
        <strain evidence="2">cv. Huhao1</strain>
        <tissue evidence="1">Leaf</tissue>
    </source>
</reference>
<dbReference type="GO" id="GO:0005654">
    <property type="term" value="C:nucleoplasm"/>
    <property type="evidence" value="ECO:0007669"/>
    <property type="project" value="TreeGrafter"/>
</dbReference>
<dbReference type="GO" id="GO:0003677">
    <property type="term" value="F:DNA binding"/>
    <property type="evidence" value="ECO:0007669"/>
    <property type="project" value="TreeGrafter"/>
</dbReference>
<dbReference type="PANTHER" id="PTHR21689:SF5">
    <property type="entry name" value="PROTEIN ALWAYS EARLY 1-RELATED"/>
    <property type="match status" value="1"/>
</dbReference>
<dbReference type="AlphaFoldDB" id="A0A2U1KDZ4"/>
<proteinExistence type="predicted"/>